<dbReference type="Proteomes" id="UP000178943">
    <property type="component" value="Unassembled WGS sequence"/>
</dbReference>
<dbReference type="AlphaFoldDB" id="A0A1F5VJZ2"/>
<evidence type="ECO:0000256" key="1">
    <source>
        <dbReference type="SAM" id="Coils"/>
    </source>
</evidence>
<evidence type="ECO:0008006" key="4">
    <source>
        <dbReference type="Google" id="ProtNLM"/>
    </source>
</evidence>
<evidence type="ECO:0000313" key="3">
    <source>
        <dbReference type="Proteomes" id="UP000178943"/>
    </source>
</evidence>
<gene>
    <name evidence="2" type="ORF">A2Y62_09370</name>
</gene>
<accession>A0A1F5VJZ2</accession>
<reference evidence="2 3" key="1">
    <citation type="journal article" date="2016" name="Nat. Commun.">
        <title>Thousands of microbial genomes shed light on interconnected biogeochemical processes in an aquifer system.</title>
        <authorList>
            <person name="Anantharaman K."/>
            <person name="Brown C.T."/>
            <person name="Hug L.A."/>
            <person name="Sharon I."/>
            <person name="Castelle C.J."/>
            <person name="Probst A.J."/>
            <person name="Thomas B.C."/>
            <person name="Singh A."/>
            <person name="Wilkins M.J."/>
            <person name="Karaoz U."/>
            <person name="Brodie E.L."/>
            <person name="Williams K.H."/>
            <person name="Hubbard S.S."/>
            <person name="Banfield J.F."/>
        </authorList>
    </citation>
    <scope>NUCLEOTIDE SEQUENCE [LARGE SCALE GENOMIC DNA]</scope>
</reference>
<evidence type="ECO:0000313" key="2">
    <source>
        <dbReference type="EMBL" id="OGF63752.1"/>
    </source>
</evidence>
<protein>
    <recommendedName>
        <fullName evidence="4">Helicase C-terminal domain-containing protein</fullName>
    </recommendedName>
</protein>
<organism evidence="2 3">
    <name type="scientific">Candidatus Fischerbacteria bacterium RBG_13_37_8</name>
    <dbReference type="NCBI Taxonomy" id="1817863"/>
    <lineage>
        <taxon>Bacteria</taxon>
        <taxon>Candidatus Fischeribacteriota</taxon>
    </lineage>
</organism>
<dbReference type="STRING" id="1817863.A2Y62_09370"/>
<feature type="coiled-coil region" evidence="1">
    <location>
        <begin position="29"/>
        <end position="89"/>
    </location>
</feature>
<name>A0A1F5VJZ2_9BACT</name>
<proteinExistence type="predicted"/>
<comment type="caution">
    <text evidence="2">The sequence shown here is derived from an EMBL/GenBank/DDBJ whole genome shotgun (WGS) entry which is preliminary data.</text>
</comment>
<sequence>MIQRAGRIDRIGSPFKSIFIYNFYPEKELESLLNLVRILQNKIENINQSIGLDSTVLGEKINPKVFGIILDLKGDKDKKQQLFKQLEEEQFGGGECFWQPLKNFGIDKLKEFCDTLPYGIQSGLKKSFKGLFFNYKYNDTYHLWLLYDVISKSFITSKTEILDLISCPENEPRIIPDDVNIFEIHHLAREEIKRFFSEGLITARLRTPHGRMDKTLIHIKDELDYIRENYLAENDIWYEKILQIIDSLSSISLTKKRMQILRRIKKNYRNSKNWHLLLSELYSFIKEKPSLKQMEAVEYEEDKLKLICVDYIS</sequence>
<dbReference type="EMBL" id="MFGW01000151">
    <property type="protein sequence ID" value="OGF63752.1"/>
    <property type="molecule type" value="Genomic_DNA"/>
</dbReference>
<keyword evidence="1" id="KW-0175">Coiled coil</keyword>